<dbReference type="SUPFAM" id="SSF48113">
    <property type="entry name" value="Heme-dependent peroxidases"/>
    <property type="match status" value="1"/>
</dbReference>
<name>A0A4Y7TTF9_COPMI</name>
<evidence type="ECO:0000256" key="10">
    <source>
        <dbReference type="ARBA" id="ARBA00023004"/>
    </source>
</evidence>
<dbReference type="STRING" id="71717.A0A4Y7TTF9"/>
<reference evidence="16 17" key="1">
    <citation type="journal article" date="2019" name="Nat. Ecol. Evol.">
        <title>Megaphylogeny resolves global patterns of mushroom evolution.</title>
        <authorList>
            <person name="Varga T."/>
            <person name="Krizsan K."/>
            <person name="Foldi C."/>
            <person name="Dima B."/>
            <person name="Sanchez-Garcia M."/>
            <person name="Sanchez-Ramirez S."/>
            <person name="Szollosi G.J."/>
            <person name="Szarkandi J.G."/>
            <person name="Papp V."/>
            <person name="Albert L."/>
            <person name="Andreopoulos W."/>
            <person name="Angelini C."/>
            <person name="Antonin V."/>
            <person name="Barry K.W."/>
            <person name="Bougher N.L."/>
            <person name="Buchanan P."/>
            <person name="Buyck B."/>
            <person name="Bense V."/>
            <person name="Catcheside P."/>
            <person name="Chovatia M."/>
            <person name="Cooper J."/>
            <person name="Damon W."/>
            <person name="Desjardin D."/>
            <person name="Finy P."/>
            <person name="Geml J."/>
            <person name="Haridas S."/>
            <person name="Hughes K."/>
            <person name="Justo A."/>
            <person name="Karasinski D."/>
            <person name="Kautmanova I."/>
            <person name="Kiss B."/>
            <person name="Kocsube S."/>
            <person name="Kotiranta H."/>
            <person name="LaButti K.M."/>
            <person name="Lechner B.E."/>
            <person name="Liimatainen K."/>
            <person name="Lipzen A."/>
            <person name="Lukacs Z."/>
            <person name="Mihaltcheva S."/>
            <person name="Morgado L.N."/>
            <person name="Niskanen T."/>
            <person name="Noordeloos M.E."/>
            <person name="Ohm R.A."/>
            <person name="Ortiz-Santana B."/>
            <person name="Ovrebo C."/>
            <person name="Racz N."/>
            <person name="Riley R."/>
            <person name="Savchenko A."/>
            <person name="Shiryaev A."/>
            <person name="Soop K."/>
            <person name="Spirin V."/>
            <person name="Szebenyi C."/>
            <person name="Tomsovsky M."/>
            <person name="Tulloss R.E."/>
            <person name="Uehling J."/>
            <person name="Grigoriev I.V."/>
            <person name="Vagvolgyi C."/>
            <person name="Papp T."/>
            <person name="Martin F.M."/>
            <person name="Miettinen O."/>
            <person name="Hibbett D.S."/>
            <person name="Nagy L.G."/>
        </authorList>
    </citation>
    <scope>NUCLEOTIDE SEQUENCE [LARGE SCALE GENOMIC DNA]</scope>
    <source>
        <strain evidence="16 17">FP101781</strain>
    </source>
</reference>
<evidence type="ECO:0000256" key="13">
    <source>
        <dbReference type="RuleBase" id="RU363051"/>
    </source>
</evidence>
<dbReference type="GO" id="GO:0005759">
    <property type="term" value="C:mitochondrial matrix"/>
    <property type="evidence" value="ECO:0007669"/>
    <property type="project" value="UniProtKB-SubCell"/>
</dbReference>
<accession>A0A4Y7TTF9</accession>
<keyword evidence="9 13" id="KW-0560">Oxidoreductase</keyword>
<comment type="caution">
    <text evidence="16">The sequence shown here is derived from an EMBL/GenBank/DDBJ whole genome shotgun (WGS) entry which is preliminary data.</text>
</comment>
<comment type="catalytic activity">
    <reaction evidence="12">
        <text>2 Fe(II)-[cytochrome c] + H2O2 + 2 H(+) = 2 Fe(III)-[cytochrome c] + 2 H2O</text>
        <dbReference type="Rhea" id="RHEA:16581"/>
        <dbReference type="Rhea" id="RHEA-COMP:10350"/>
        <dbReference type="Rhea" id="RHEA-COMP:14399"/>
        <dbReference type="ChEBI" id="CHEBI:15377"/>
        <dbReference type="ChEBI" id="CHEBI:15378"/>
        <dbReference type="ChEBI" id="CHEBI:16240"/>
        <dbReference type="ChEBI" id="CHEBI:29033"/>
        <dbReference type="ChEBI" id="CHEBI:29034"/>
        <dbReference type="EC" id="1.11.1.5"/>
    </reaction>
</comment>
<dbReference type="Gene3D" id="1.10.520.10">
    <property type="match status" value="2"/>
</dbReference>
<evidence type="ECO:0000256" key="14">
    <source>
        <dbReference type="SAM" id="MobiDB-lite"/>
    </source>
</evidence>
<evidence type="ECO:0000256" key="12">
    <source>
        <dbReference type="ARBA" id="ARBA00049265"/>
    </source>
</evidence>
<evidence type="ECO:0000313" key="17">
    <source>
        <dbReference type="Proteomes" id="UP000298030"/>
    </source>
</evidence>
<dbReference type="InterPro" id="IPR002207">
    <property type="entry name" value="Peroxidase_I"/>
</dbReference>
<dbReference type="Pfam" id="PF00141">
    <property type="entry name" value="peroxidase"/>
    <property type="match status" value="1"/>
</dbReference>
<dbReference type="InterPro" id="IPR002016">
    <property type="entry name" value="Haem_peroxidase"/>
</dbReference>
<dbReference type="PRINTS" id="PR00458">
    <property type="entry name" value="PEROXIDASE"/>
</dbReference>
<dbReference type="GO" id="GO:0046872">
    <property type="term" value="F:metal ion binding"/>
    <property type="evidence" value="ECO:0007669"/>
    <property type="project" value="UniProtKB-UniRule"/>
</dbReference>
<evidence type="ECO:0000256" key="3">
    <source>
        <dbReference type="ARBA" id="ARBA00004569"/>
    </source>
</evidence>
<comment type="function">
    <text evidence="1">Destroys radicals which are normally produced within the cells and which are toxic to biological systems.</text>
</comment>
<comment type="similarity">
    <text evidence="4">Belongs to the peroxidase family. Cytochrome c peroxidase subfamily.</text>
</comment>
<protein>
    <recommendedName>
        <fullName evidence="13">Peroxidase</fullName>
        <ecNumber evidence="13">1.11.1.-</ecNumber>
    </recommendedName>
</protein>
<keyword evidence="5 13" id="KW-0575">Peroxidase</keyword>
<feature type="domain" description="Plant heme peroxidase family profile" evidence="15">
    <location>
        <begin position="118"/>
        <end position="242"/>
    </location>
</feature>
<dbReference type="Gene3D" id="1.10.420.10">
    <property type="entry name" value="Peroxidase, domain 2"/>
    <property type="match status" value="2"/>
</dbReference>
<dbReference type="FunFam" id="1.10.520.10:FF:000005">
    <property type="entry name" value="Cytochrome c peroxidase"/>
    <property type="match status" value="1"/>
</dbReference>
<keyword evidence="10" id="KW-0408">Iron</keyword>
<dbReference type="GO" id="GO:0042744">
    <property type="term" value="P:hydrogen peroxide catabolic process"/>
    <property type="evidence" value="ECO:0007669"/>
    <property type="project" value="TreeGrafter"/>
</dbReference>
<comment type="subcellular location">
    <subcellularLocation>
        <location evidence="3">Mitochondrion intermembrane space</location>
    </subcellularLocation>
    <subcellularLocation>
        <location evidence="2">Mitochondrion matrix</location>
    </subcellularLocation>
</comment>
<dbReference type="InterPro" id="IPR019794">
    <property type="entry name" value="Peroxidases_AS"/>
</dbReference>
<dbReference type="InterPro" id="IPR010255">
    <property type="entry name" value="Haem_peroxidase_sf"/>
</dbReference>
<dbReference type="SMR" id="A0A4Y7TTF9"/>
<keyword evidence="6" id="KW-0349">Heme</keyword>
<dbReference type="EC" id="1.11.1.-" evidence="13"/>
<dbReference type="GO" id="GO:0000302">
    <property type="term" value="P:response to reactive oxygen species"/>
    <property type="evidence" value="ECO:0007669"/>
    <property type="project" value="TreeGrafter"/>
</dbReference>
<dbReference type="GO" id="GO:0005758">
    <property type="term" value="C:mitochondrial intermembrane space"/>
    <property type="evidence" value="ECO:0007669"/>
    <property type="project" value="UniProtKB-SubCell"/>
</dbReference>
<feature type="region of interest" description="Disordered" evidence="14">
    <location>
        <begin position="15"/>
        <end position="54"/>
    </location>
</feature>
<evidence type="ECO:0000256" key="11">
    <source>
        <dbReference type="ARBA" id="ARBA00023128"/>
    </source>
</evidence>
<dbReference type="GO" id="GO:0020037">
    <property type="term" value="F:heme binding"/>
    <property type="evidence" value="ECO:0007669"/>
    <property type="project" value="UniProtKB-UniRule"/>
</dbReference>
<gene>
    <name evidence="16" type="ORF">FA13DRAFT_1726305</name>
</gene>
<keyword evidence="11" id="KW-0496">Mitochondrion</keyword>
<keyword evidence="7" id="KW-0479">Metal-binding</keyword>
<dbReference type="EMBL" id="QPFP01000004">
    <property type="protein sequence ID" value="TEB37214.1"/>
    <property type="molecule type" value="Genomic_DNA"/>
</dbReference>
<evidence type="ECO:0000256" key="9">
    <source>
        <dbReference type="ARBA" id="ARBA00023002"/>
    </source>
</evidence>
<dbReference type="PRINTS" id="PR00459">
    <property type="entry name" value="ASPEROXIDASE"/>
</dbReference>
<evidence type="ECO:0000256" key="4">
    <source>
        <dbReference type="ARBA" id="ARBA00005997"/>
    </source>
</evidence>
<evidence type="ECO:0000256" key="6">
    <source>
        <dbReference type="ARBA" id="ARBA00022617"/>
    </source>
</evidence>
<keyword evidence="8" id="KW-0809">Transit peptide</keyword>
<evidence type="ECO:0000313" key="16">
    <source>
        <dbReference type="EMBL" id="TEB37214.1"/>
    </source>
</evidence>
<evidence type="ECO:0000259" key="15">
    <source>
        <dbReference type="Pfam" id="PF00141"/>
    </source>
</evidence>
<dbReference type="InterPro" id="IPR044831">
    <property type="entry name" value="Ccp1-like"/>
</dbReference>
<dbReference type="PANTHER" id="PTHR31356">
    <property type="entry name" value="THYLAKOID LUMENAL 29 KDA PROTEIN, CHLOROPLASTIC-RELATED"/>
    <property type="match status" value="1"/>
</dbReference>
<evidence type="ECO:0000256" key="7">
    <source>
        <dbReference type="ARBA" id="ARBA00022723"/>
    </source>
</evidence>
<evidence type="ECO:0000256" key="8">
    <source>
        <dbReference type="ARBA" id="ARBA00022946"/>
    </source>
</evidence>
<sequence>MNVLRSSLRTAAPLRRATRVVPKATSSPFRASGNAGRKYSTAPPPPEGKSSSTTLLLGLGAAGAAGAAWYFFTDSGENTVKSGVQRAKVATNFVPSKEDYLKVYQRIAELVADSGEYDDGSYGPVLLRLAWHSAGTYDKESGTGGSNYATMRFAPESLHGANAGLNVARGLLEKVKEEFPWISYGDLWTLGGVAAIQEMGGPKVPWRPGRIDGVATQATPDGRLPDASQGADHLRNIFYRMGVPGRSLPTTVTNDYFKLLFDEKWVWKKWEGPKQLEDKKTKTLMMLPTDYVLTTDKSFKKHAKAYAQDQDLWFKDFSKAVATLFELGVPTEQFVTKEPWILPTVDEQTEAKKD</sequence>
<dbReference type="GO" id="GO:0034599">
    <property type="term" value="P:cellular response to oxidative stress"/>
    <property type="evidence" value="ECO:0007669"/>
    <property type="project" value="InterPro"/>
</dbReference>
<proteinExistence type="inferred from homology"/>
<dbReference type="GO" id="GO:0004130">
    <property type="term" value="F:cytochrome-c peroxidase activity"/>
    <property type="evidence" value="ECO:0007669"/>
    <property type="project" value="UniProtKB-EC"/>
</dbReference>
<organism evidence="16 17">
    <name type="scientific">Coprinellus micaceus</name>
    <name type="common">Glistening ink-cap mushroom</name>
    <name type="synonym">Coprinus micaceus</name>
    <dbReference type="NCBI Taxonomy" id="71717"/>
    <lineage>
        <taxon>Eukaryota</taxon>
        <taxon>Fungi</taxon>
        <taxon>Dikarya</taxon>
        <taxon>Basidiomycota</taxon>
        <taxon>Agaricomycotina</taxon>
        <taxon>Agaricomycetes</taxon>
        <taxon>Agaricomycetidae</taxon>
        <taxon>Agaricales</taxon>
        <taxon>Agaricineae</taxon>
        <taxon>Psathyrellaceae</taxon>
        <taxon>Coprinellus</taxon>
    </lineage>
</organism>
<dbReference type="Proteomes" id="UP000298030">
    <property type="component" value="Unassembled WGS sequence"/>
</dbReference>
<dbReference type="AlphaFoldDB" id="A0A4Y7TTF9"/>
<dbReference type="PANTHER" id="PTHR31356:SF58">
    <property type="entry name" value="CYTOCHROME C PEROXIDASE, MITOCHONDRIAL"/>
    <property type="match status" value="1"/>
</dbReference>
<evidence type="ECO:0000256" key="2">
    <source>
        <dbReference type="ARBA" id="ARBA00004305"/>
    </source>
</evidence>
<dbReference type="OrthoDB" id="2859658at2759"/>
<evidence type="ECO:0000256" key="1">
    <source>
        <dbReference type="ARBA" id="ARBA00003917"/>
    </source>
</evidence>
<dbReference type="PROSITE" id="PS00436">
    <property type="entry name" value="PEROXIDASE_2"/>
    <property type="match status" value="1"/>
</dbReference>
<evidence type="ECO:0000256" key="5">
    <source>
        <dbReference type="ARBA" id="ARBA00022559"/>
    </source>
</evidence>
<keyword evidence="17" id="KW-1185">Reference proteome</keyword>